<organism evidence="1 2">
    <name type="scientific">Shewanella gelidii</name>
    <dbReference type="NCBI Taxonomy" id="1642821"/>
    <lineage>
        <taxon>Bacteria</taxon>
        <taxon>Pseudomonadati</taxon>
        <taxon>Pseudomonadota</taxon>
        <taxon>Gammaproteobacteria</taxon>
        <taxon>Alteromonadales</taxon>
        <taxon>Shewanellaceae</taxon>
        <taxon>Shewanella</taxon>
    </lineage>
</organism>
<reference evidence="1" key="2">
    <citation type="submission" date="2020-09" db="EMBL/GenBank/DDBJ databases">
        <authorList>
            <person name="Sun Q."/>
            <person name="Ohkuma M."/>
        </authorList>
    </citation>
    <scope>NUCLEOTIDE SEQUENCE</scope>
    <source>
        <strain evidence="1">JCM 30804</strain>
    </source>
</reference>
<proteinExistence type="predicted"/>
<keyword evidence="2" id="KW-1185">Reference proteome</keyword>
<accession>A0A917JNS5</accession>
<comment type="caution">
    <text evidence="1">The sequence shown here is derived from an EMBL/GenBank/DDBJ whole genome shotgun (WGS) entry which is preliminary data.</text>
</comment>
<dbReference type="AlphaFoldDB" id="A0A917JNS5"/>
<evidence type="ECO:0000313" key="1">
    <source>
        <dbReference type="EMBL" id="GGI75831.1"/>
    </source>
</evidence>
<sequence length="95" mass="10437">MPSRESLAVRAIATQELYSLPCAGRHQPTDGAYFNVGNSTIGAWIQHSLFLGSTMQGLTTNDFSALKLEMLAVMNIVVWLFMDRCGICLSREAVI</sequence>
<dbReference type="EMBL" id="BMPZ01000002">
    <property type="protein sequence ID" value="GGI75831.1"/>
    <property type="molecule type" value="Genomic_DNA"/>
</dbReference>
<gene>
    <name evidence="1" type="ORF">GCM10009332_11560</name>
</gene>
<reference evidence="1" key="1">
    <citation type="journal article" date="2014" name="Int. J. Syst. Evol. Microbiol.">
        <title>Complete genome sequence of Corynebacterium casei LMG S-19264T (=DSM 44701T), isolated from a smear-ripened cheese.</title>
        <authorList>
            <consortium name="US DOE Joint Genome Institute (JGI-PGF)"/>
            <person name="Walter F."/>
            <person name="Albersmeier A."/>
            <person name="Kalinowski J."/>
            <person name="Ruckert C."/>
        </authorList>
    </citation>
    <scope>NUCLEOTIDE SEQUENCE</scope>
    <source>
        <strain evidence="1">JCM 30804</strain>
    </source>
</reference>
<evidence type="ECO:0000313" key="2">
    <source>
        <dbReference type="Proteomes" id="UP000613743"/>
    </source>
</evidence>
<name>A0A917JNS5_9GAMM</name>
<dbReference type="Proteomes" id="UP000613743">
    <property type="component" value="Unassembled WGS sequence"/>
</dbReference>
<protein>
    <submittedName>
        <fullName evidence="1">Uncharacterized protein</fullName>
    </submittedName>
</protein>